<dbReference type="RefSeq" id="XP_052905029.1">
    <property type="nucleotide sequence ID" value="XM_053048269.1"/>
</dbReference>
<dbReference type="PROSITE" id="PS51257">
    <property type="entry name" value="PROKAR_LIPOPROTEIN"/>
    <property type="match status" value="1"/>
</dbReference>
<accession>A0A086J2V6</accession>
<dbReference type="OrthoDB" id="2187626at2759"/>
<proteinExistence type="predicted"/>
<gene>
    <name evidence="1" type="ORF">NESG_00620</name>
</gene>
<dbReference type="Proteomes" id="UP000054524">
    <property type="component" value="Unassembled WGS sequence"/>
</dbReference>
<reference evidence="1 2" key="1">
    <citation type="journal article" date="2014" name="Genome Announc.">
        <title>Genome Sequence of the Microsporidian Species Nematocida sp1 Strain ERTm6 (ATCC PRA-372).</title>
        <authorList>
            <person name="Bakowski M.A."/>
            <person name="Priest M."/>
            <person name="Young S."/>
            <person name="Cuomo C.A."/>
            <person name="Troemel E.R."/>
        </authorList>
    </citation>
    <scope>NUCLEOTIDE SEQUENCE [LARGE SCALE GENOMIC DNA]</scope>
    <source>
        <strain evidence="1 2">ERTm6</strain>
    </source>
</reference>
<evidence type="ECO:0000313" key="2">
    <source>
        <dbReference type="Proteomes" id="UP000054524"/>
    </source>
</evidence>
<keyword evidence="2" id="KW-1185">Reference proteome</keyword>
<dbReference type="EMBL" id="AKIJ01000002">
    <property type="protein sequence ID" value="KFG26474.1"/>
    <property type="molecule type" value="Genomic_DNA"/>
</dbReference>
<dbReference type="AlphaFoldDB" id="A0A086J2V6"/>
<dbReference type="GeneID" id="77675593"/>
<evidence type="ECO:0000313" key="1">
    <source>
        <dbReference type="EMBL" id="KFG26474.1"/>
    </source>
</evidence>
<comment type="caution">
    <text evidence="1">The sequence shown here is derived from an EMBL/GenBank/DDBJ whole genome shotgun (WGS) entry which is preliminary data.</text>
</comment>
<name>A0A086J2V6_NEMA1</name>
<dbReference type="HOGENOM" id="CLU_769639_0_0_1"/>
<protein>
    <submittedName>
        <fullName evidence="1">Uncharacterized protein</fullName>
    </submittedName>
</protein>
<organism evidence="1 2">
    <name type="scientific">Nematocida ausubeli (strain ATCC PRA-371 / ERTm2)</name>
    <name type="common">Nematode killer fungus</name>
    <dbReference type="NCBI Taxonomy" id="1913371"/>
    <lineage>
        <taxon>Eukaryota</taxon>
        <taxon>Fungi</taxon>
        <taxon>Fungi incertae sedis</taxon>
        <taxon>Microsporidia</taxon>
        <taxon>Nematocida</taxon>
    </lineage>
</organism>
<sequence>MHRKKELQTNIIMFCVGCILMCGCRISSALSLEEIDKIHTVRIPFGYASKAAINPKGPLCPLYPFYIDRARVLLLYYKETQARLQAEKNSKMYRAGKKDCNACLKKYIVCSGGVKGSVTDYLDRCSQVFLEVFRLKKDGTEVELNESSKFYKFLASSAMQEHKDIVIAAFFLLSEGVPVHLYMKKSASDRTEKVLLIKRKRSIKNKLCKVPMDLESGLLRYTKEVERVSGIFTDYNNIRQCICKKHLKEPKTFNSFTEEHFLRSPRFLIRMYIYKFYDNLENLTVFYSAVMHILSQRIMDKYSTRISEAQSACKKKNPELEIEDPFKILLGQAYKVKEKFDMEHKKVINEVKNQNNTANK</sequence>